<dbReference type="InterPro" id="IPR054015">
    <property type="entry name" value="ExsA-like_N"/>
</dbReference>
<dbReference type="PROSITE" id="PS01124">
    <property type="entry name" value="HTH_ARAC_FAMILY_2"/>
    <property type="match status" value="1"/>
</dbReference>
<dbReference type="InterPro" id="IPR018060">
    <property type="entry name" value="HTH_AraC"/>
</dbReference>
<dbReference type="Proteomes" id="UP000281028">
    <property type="component" value="Unassembled WGS sequence"/>
</dbReference>
<keyword evidence="2" id="KW-0238">DNA-binding</keyword>
<dbReference type="InterPro" id="IPR018062">
    <property type="entry name" value="HTH_AraC-typ_CS"/>
</dbReference>
<dbReference type="OrthoDB" id="4480133at2"/>
<keyword evidence="1" id="KW-0805">Transcription regulation</keyword>
<dbReference type="PROSITE" id="PS00041">
    <property type="entry name" value="HTH_ARAC_FAMILY_1"/>
    <property type="match status" value="1"/>
</dbReference>
<evidence type="ECO:0000256" key="2">
    <source>
        <dbReference type="ARBA" id="ARBA00023125"/>
    </source>
</evidence>
<dbReference type="Pfam" id="PF22200">
    <property type="entry name" value="ExsA_N"/>
    <property type="match status" value="1"/>
</dbReference>
<dbReference type="EMBL" id="RIAR02000001">
    <property type="protein sequence ID" value="NSL90649.1"/>
    <property type="molecule type" value="Genomic_DNA"/>
</dbReference>
<dbReference type="AlphaFoldDB" id="A0A433WCW0"/>
<sequence length="302" mass="34393">MKMLIFVKIKISGNIMLYRLPAAFQEIPPLQLCHSGKSAMAWFRLLDRQDKAEGFLTENTLVFVIRGSKHVHLPQGKIIAGSGDVMLLKRGTYFMSAFLTDGAEYQGLMLCVDDNILRSFLDDVQHVQETQTNIPMVLPCSTQLTAVRDSIISYMQQPGEHTPRLLELKIKEVLLLLLSGKHRAAVLSFLHHLFDTSAENLTMTIRAHLLKPLSLAEYAKICGLSLSAFKREFAKLYQAPPKKWINEEKLKHAHYLLQHIPKNVNEIADECGFESTSYFIRQYKQLYGITPKNTQRTKTATF</sequence>
<dbReference type="InterPro" id="IPR009057">
    <property type="entry name" value="Homeodomain-like_sf"/>
</dbReference>
<protein>
    <submittedName>
        <fullName evidence="4">AraC family transcriptional regulator</fullName>
    </submittedName>
</protein>
<comment type="caution">
    <text evidence="4">The sequence shown here is derived from an EMBL/GenBank/DDBJ whole genome shotgun (WGS) entry which is preliminary data.</text>
</comment>
<gene>
    <name evidence="4" type="ORF">ECE50_027755</name>
</gene>
<keyword evidence="3" id="KW-0804">Transcription</keyword>
<dbReference type="InterPro" id="IPR020449">
    <property type="entry name" value="Tscrpt_reg_AraC-type_HTH"/>
</dbReference>
<dbReference type="PANTHER" id="PTHR43280">
    <property type="entry name" value="ARAC-FAMILY TRANSCRIPTIONAL REGULATOR"/>
    <property type="match status" value="1"/>
</dbReference>
<dbReference type="Gene3D" id="1.10.10.60">
    <property type="entry name" value="Homeodomain-like"/>
    <property type="match status" value="1"/>
</dbReference>
<keyword evidence="5" id="KW-1185">Reference proteome</keyword>
<dbReference type="SMART" id="SM00342">
    <property type="entry name" value="HTH_ARAC"/>
    <property type="match status" value="1"/>
</dbReference>
<evidence type="ECO:0000313" key="4">
    <source>
        <dbReference type="EMBL" id="NSL90649.1"/>
    </source>
</evidence>
<proteinExistence type="predicted"/>
<accession>A0A433WCW0</accession>
<dbReference type="PANTHER" id="PTHR43280:SF2">
    <property type="entry name" value="HTH-TYPE TRANSCRIPTIONAL REGULATOR EXSA"/>
    <property type="match status" value="1"/>
</dbReference>
<dbReference type="GO" id="GO:0003700">
    <property type="term" value="F:DNA-binding transcription factor activity"/>
    <property type="evidence" value="ECO:0007669"/>
    <property type="project" value="InterPro"/>
</dbReference>
<dbReference type="Pfam" id="PF12833">
    <property type="entry name" value="HTH_18"/>
    <property type="match status" value="1"/>
</dbReference>
<organism evidence="4 5">
    <name type="scientific">Chitinophaga solisilvae</name>
    <dbReference type="NCBI Taxonomy" id="1233460"/>
    <lineage>
        <taxon>Bacteria</taxon>
        <taxon>Pseudomonadati</taxon>
        <taxon>Bacteroidota</taxon>
        <taxon>Chitinophagia</taxon>
        <taxon>Chitinophagales</taxon>
        <taxon>Chitinophagaceae</taxon>
        <taxon>Chitinophaga</taxon>
    </lineage>
</organism>
<evidence type="ECO:0000256" key="1">
    <source>
        <dbReference type="ARBA" id="ARBA00023015"/>
    </source>
</evidence>
<evidence type="ECO:0000256" key="3">
    <source>
        <dbReference type="ARBA" id="ARBA00023163"/>
    </source>
</evidence>
<dbReference type="SUPFAM" id="SSF46689">
    <property type="entry name" value="Homeodomain-like"/>
    <property type="match status" value="2"/>
</dbReference>
<evidence type="ECO:0000313" key="5">
    <source>
        <dbReference type="Proteomes" id="UP000281028"/>
    </source>
</evidence>
<dbReference type="PRINTS" id="PR00032">
    <property type="entry name" value="HTHARAC"/>
</dbReference>
<reference evidence="4" key="1">
    <citation type="submission" date="2020-05" db="EMBL/GenBank/DDBJ databases">
        <title>Chitinophaga laudate sp. nov., isolated from a tropical peat swamp.</title>
        <authorList>
            <person name="Goh C.B.S."/>
            <person name="Lee M.S."/>
            <person name="Parimannan S."/>
            <person name="Pasbakhsh P."/>
            <person name="Yule C.M."/>
            <person name="Rajandas H."/>
            <person name="Loke S."/>
            <person name="Croft L."/>
            <person name="Tan J.B.L."/>
        </authorList>
    </citation>
    <scope>NUCLEOTIDE SEQUENCE</scope>
    <source>
        <strain evidence="4">Mgbs1</strain>
    </source>
</reference>
<dbReference type="GO" id="GO:0043565">
    <property type="term" value="F:sequence-specific DNA binding"/>
    <property type="evidence" value="ECO:0007669"/>
    <property type="project" value="InterPro"/>
</dbReference>
<name>A0A433WCW0_9BACT</name>